<accession>A0AA41QW00</accession>
<name>A0AA41QW00_9MICO</name>
<evidence type="ECO:0000313" key="2">
    <source>
        <dbReference type="Proteomes" id="UP001165341"/>
    </source>
</evidence>
<proteinExistence type="predicted"/>
<keyword evidence="2" id="KW-1185">Reference proteome</keyword>
<reference evidence="1" key="1">
    <citation type="submission" date="2022-03" db="EMBL/GenBank/DDBJ databases">
        <title>Cryobacterium sp. nov. strain ZS14-85, isolated from Antarctic soil.</title>
        <authorList>
            <person name="Li J."/>
            <person name="Niu G."/>
        </authorList>
    </citation>
    <scope>NUCLEOTIDE SEQUENCE</scope>
    <source>
        <strain evidence="1">ZS14-85</strain>
    </source>
</reference>
<dbReference type="EMBL" id="JALGAR010000002">
    <property type="protein sequence ID" value="MCI4658113.1"/>
    <property type="molecule type" value="Genomic_DNA"/>
</dbReference>
<protein>
    <submittedName>
        <fullName evidence="1">Uncharacterized protein</fullName>
    </submittedName>
</protein>
<comment type="caution">
    <text evidence="1">The sequence shown here is derived from an EMBL/GenBank/DDBJ whole genome shotgun (WGS) entry which is preliminary data.</text>
</comment>
<dbReference type="AlphaFoldDB" id="A0AA41QW00"/>
<sequence length="189" mass="20045">MNPVDVQRGHTGEVSAGLEDRGRAFLELATIGQPGQGIVQGRVTEVSGELLEDLGHRHDPGALLGEHEHVAVPDVFGQDEDALGRLGEVHAPVERQRPFGDELGRGRPAVQSAAVAESSGQGVFNLIAGEQRIDLTLLDDDGTELALGPEDPVDFGNRGTRGDELRIRGQIGEADHTITRMGADPGVEK</sequence>
<gene>
    <name evidence="1" type="ORF">MQH31_09880</name>
</gene>
<organism evidence="1 2">
    <name type="scientific">Cryobacterium zhongshanensis</name>
    <dbReference type="NCBI Taxonomy" id="2928153"/>
    <lineage>
        <taxon>Bacteria</taxon>
        <taxon>Bacillati</taxon>
        <taxon>Actinomycetota</taxon>
        <taxon>Actinomycetes</taxon>
        <taxon>Micrococcales</taxon>
        <taxon>Microbacteriaceae</taxon>
        <taxon>Cryobacterium</taxon>
    </lineage>
</organism>
<dbReference type="Proteomes" id="UP001165341">
    <property type="component" value="Unassembled WGS sequence"/>
</dbReference>
<evidence type="ECO:0000313" key="1">
    <source>
        <dbReference type="EMBL" id="MCI4658113.1"/>
    </source>
</evidence>